<dbReference type="InterPro" id="IPR036514">
    <property type="entry name" value="SGNH_hydro_sf"/>
</dbReference>
<dbReference type="Proteomes" id="UP001178507">
    <property type="component" value="Unassembled WGS sequence"/>
</dbReference>
<dbReference type="Gene3D" id="3.40.50.1110">
    <property type="entry name" value="SGNH hydrolase"/>
    <property type="match status" value="1"/>
</dbReference>
<organism evidence="1 2">
    <name type="scientific">Effrenium voratum</name>
    <dbReference type="NCBI Taxonomy" id="2562239"/>
    <lineage>
        <taxon>Eukaryota</taxon>
        <taxon>Sar</taxon>
        <taxon>Alveolata</taxon>
        <taxon>Dinophyceae</taxon>
        <taxon>Suessiales</taxon>
        <taxon>Symbiodiniaceae</taxon>
        <taxon>Effrenium</taxon>
    </lineage>
</organism>
<proteinExistence type="predicted"/>
<evidence type="ECO:0000313" key="2">
    <source>
        <dbReference type="Proteomes" id="UP001178507"/>
    </source>
</evidence>
<accession>A0AA36NFY6</accession>
<dbReference type="AlphaFoldDB" id="A0AA36NFY6"/>
<protein>
    <submittedName>
        <fullName evidence="1">Uncharacterized protein</fullName>
    </submittedName>
</protein>
<keyword evidence="2" id="KW-1185">Reference proteome</keyword>
<name>A0AA36NFY6_9DINO</name>
<gene>
    <name evidence="1" type="ORF">EVOR1521_LOCUS23961</name>
</gene>
<dbReference type="EMBL" id="CAUJNA010003380">
    <property type="protein sequence ID" value="CAJ1400658.1"/>
    <property type="molecule type" value="Genomic_DNA"/>
</dbReference>
<sequence>MSAADSVKSALFVGNSHTYQPKELGGVPGALSRLAAACGHTLSTESVTQGGADLADLWAEFQSFVQRSKDGASWDTVVLQVGKGSDEHSRFAIVEVLRHRYAPLLLQMPSPRVVLYQTWSTPWPGASEGEELTASLEEYRAALVSAGIKEVSVAKAGHAFLHLRSLDSRVYPALWKDDMGHGSALAGTLVAMVLAMTLGITQGERAGRMLEAMLPSAWRTASPGFAGATDFGQKAWREESKGAPAAVMSLLQDAGRRWRTRTFLSANIHRVCAQNGATCLFSLVSSWLPRLPACKCPAQQLHQRSQ</sequence>
<reference evidence="1" key="1">
    <citation type="submission" date="2023-08" db="EMBL/GenBank/DDBJ databases">
        <authorList>
            <person name="Chen Y."/>
            <person name="Shah S."/>
            <person name="Dougan E. K."/>
            <person name="Thang M."/>
            <person name="Chan C."/>
        </authorList>
    </citation>
    <scope>NUCLEOTIDE SEQUENCE</scope>
</reference>
<comment type="caution">
    <text evidence="1">The sequence shown here is derived from an EMBL/GenBank/DDBJ whole genome shotgun (WGS) entry which is preliminary data.</text>
</comment>
<evidence type="ECO:0000313" key="1">
    <source>
        <dbReference type="EMBL" id="CAJ1400658.1"/>
    </source>
</evidence>